<comment type="caution">
    <text evidence="1">The sequence shown here is derived from an EMBL/GenBank/DDBJ whole genome shotgun (WGS) entry which is preliminary data.</text>
</comment>
<name>A0A9Q0BNL5_9MUSC</name>
<sequence>MCRDTGLEPRSQAGRRLKGSGIRFHVGGLMWSNCQPEVCTPPSYNLAESEIKDDLQLSRLFCYLFRSRQQLNLFTRSK</sequence>
<evidence type="ECO:0000313" key="1">
    <source>
        <dbReference type="EMBL" id="KAI8038842.1"/>
    </source>
</evidence>
<dbReference type="Proteomes" id="UP001059596">
    <property type="component" value="Unassembled WGS sequence"/>
</dbReference>
<protein>
    <submittedName>
        <fullName evidence="1">Uncharacterized protein</fullName>
    </submittedName>
</protein>
<reference evidence="1" key="1">
    <citation type="journal article" date="2023" name="Genome Biol. Evol.">
        <title>Long-read-based Genome Assembly of Drosophila gunungcola Reveals Fewer Chemosensory Genes in Flower-breeding Species.</title>
        <authorList>
            <person name="Negi A."/>
            <person name="Liao B.Y."/>
            <person name="Yeh S.D."/>
        </authorList>
    </citation>
    <scope>NUCLEOTIDE SEQUENCE</scope>
    <source>
        <strain evidence="1">Sukarami</strain>
    </source>
</reference>
<accession>A0A9Q0BNL5</accession>
<evidence type="ECO:0000313" key="2">
    <source>
        <dbReference type="Proteomes" id="UP001059596"/>
    </source>
</evidence>
<organism evidence="1 2">
    <name type="scientific">Drosophila gunungcola</name>
    <name type="common">fruit fly</name>
    <dbReference type="NCBI Taxonomy" id="103775"/>
    <lineage>
        <taxon>Eukaryota</taxon>
        <taxon>Metazoa</taxon>
        <taxon>Ecdysozoa</taxon>
        <taxon>Arthropoda</taxon>
        <taxon>Hexapoda</taxon>
        <taxon>Insecta</taxon>
        <taxon>Pterygota</taxon>
        <taxon>Neoptera</taxon>
        <taxon>Endopterygota</taxon>
        <taxon>Diptera</taxon>
        <taxon>Brachycera</taxon>
        <taxon>Muscomorpha</taxon>
        <taxon>Ephydroidea</taxon>
        <taxon>Drosophilidae</taxon>
        <taxon>Drosophila</taxon>
        <taxon>Sophophora</taxon>
    </lineage>
</organism>
<dbReference type="EMBL" id="JAMKOV010000007">
    <property type="protein sequence ID" value="KAI8038842.1"/>
    <property type="molecule type" value="Genomic_DNA"/>
</dbReference>
<dbReference type="AlphaFoldDB" id="A0A9Q0BNL5"/>
<gene>
    <name evidence="1" type="ORF">M5D96_008752</name>
</gene>
<keyword evidence="2" id="KW-1185">Reference proteome</keyword>
<proteinExistence type="predicted"/>